<feature type="transmembrane region" description="Helical" evidence="1">
    <location>
        <begin position="7"/>
        <end position="25"/>
    </location>
</feature>
<gene>
    <name evidence="2" type="ORF">H1S01_03430</name>
</gene>
<accession>A0ABR7T147</accession>
<dbReference type="RefSeq" id="WP_188038719.1">
    <property type="nucleotide sequence ID" value="NZ_JACVHF010000002.1"/>
</dbReference>
<feature type="transmembrane region" description="Helical" evidence="1">
    <location>
        <begin position="31"/>
        <end position="51"/>
    </location>
</feature>
<dbReference type="EMBL" id="JACVHF010000002">
    <property type="protein sequence ID" value="MBC9783564.1"/>
    <property type="molecule type" value="Genomic_DNA"/>
</dbReference>
<keyword evidence="1" id="KW-0812">Transmembrane</keyword>
<keyword evidence="3" id="KW-1185">Reference proteome</keyword>
<keyword evidence="1" id="KW-1133">Transmembrane helix</keyword>
<proteinExistence type="predicted"/>
<evidence type="ECO:0000313" key="2">
    <source>
        <dbReference type="EMBL" id="MBC9783564.1"/>
    </source>
</evidence>
<keyword evidence="1" id="KW-0472">Membrane</keyword>
<dbReference type="Proteomes" id="UP000617402">
    <property type="component" value="Unassembled WGS sequence"/>
</dbReference>
<reference evidence="2 3" key="1">
    <citation type="submission" date="2020-07" db="EMBL/GenBank/DDBJ databases">
        <title>Draft whole-genome sequence of Heliobacterium chlorum DSM 3682, type strain.</title>
        <authorList>
            <person name="Kyndt J.A."/>
            <person name="Meyer T.E."/>
            <person name="Imhoff J.F."/>
        </authorList>
    </citation>
    <scope>NUCLEOTIDE SEQUENCE [LARGE SCALE GENOMIC DNA]</scope>
    <source>
        <strain evidence="2 3">DSM 3682</strain>
    </source>
</reference>
<evidence type="ECO:0000313" key="3">
    <source>
        <dbReference type="Proteomes" id="UP000617402"/>
    </source>
</evidence>
<organism evidence="2 3">
    <name type="scientific">Heliobacterium chlorum</name>
    <dbReference type="NCBI Taxonomy" id="2698"/>
    <lineage>
        <taxon>Bacteria</taxon>
        <taxon>Bacillati</taxon>
        <taxon>Bacillota</taxon>
        <taxon>Clostridia</taxon>
        <taxon>Eubacteriales</taxon>
        <taxon>Heliobacteriaceae</taxon>
        <taxon>Heliobacterium</taxon>
    </lineage>
</organism>
<name>A0ABR7T147_HELCL</name>
<protein>
    <submittedName>
        <fullName evidence="2">Uncharacterized protein</fullName>
    </submittedName>
</protein>
<sequence length="54" mass="5901">MKSKISITNIFTARGVLGLSVAFLYSPADIWWKQAIVVTAAGYLLITALMGKRD</sequence>
<comment type="caution">
    <text evidence="2">The sequence shown here is derived from an EMBL/GenBank/DDBJ whole genome shotgun (WGS) entry which is preliminary data.</text>
</comment>
<evidence type="ECO:0000256" key="1">
    <source>
        <dbReference type="SAM" id="Phobius"/>
    </source>
</evidence>